<evidence type="ECO:0000256" key="3">
    <source>
        <dbReference type="SAM" id="SignalP"/>
    </source>
</evidence>
<dbReference type="AlphaFoldDB" id="A0A7Y2H1V5"/>
<comment type="caution">
    <text evidence="6">The sequence shown here is derived from an EMBL/GenBank/DDBJ whole genome shotgun (WGS) entry which is preliminary data.</text>
</comment>
<protein>
    <submittedName>
        <fullName evidence="6">T9SS type A sorting domain-containing protein</fullName>
    </submittedName>
</protein>
<dbReference type="GO" id="GO:0005507">
    <property type="term" value="F:copper ion binding"/>
    <property type="evidence" value="ECO:0007669"/>
    <property type="project" value="InterPro"/>
</dbReference>
<dbReference type="PANTHER" id="PTHR36507:SF1">
    <property type="entry name" value="BLL1555 PROTEIN"/>
    <property type="match status" value="1"/>
</dbReference>
<dbReference type="SUPFAM" id="SSF49503">
    <property type="entry name" value="Cupredoxins"/>
    <property type="match status" value="2"/>
</dbReference>
<evidence type="ECO:0000259" key="4">
    <source>
        <dbReference type="Pfam" id="PF00127"/>
    </source>
</evidence>
<organism evidence="6 7">
    <name type="scientific">Eiseniibacteriota bacterium</name>
    <dbReference type="NCBI Taxonomy" id="2212470"/>
    <lineage>
        <taxon>Bacteria</taxon>
        <taxon>Candidatus Eiseniibacteriota</taxon>
    </lineage>
</organism>
<dbReference type="InterPro" id="IPR052721">
    <property type="entry name" value="ET_Amicyanin"/>
</dbReference>
<dbReference type="Proteomes" id="UP000547674">
    <property type="component" value="Unassembled WGS sequence"/>
</dbReference>
<feature type="domain" description="FlgD/Vpr Ig-like" evidence="5">
    <location>
        <begin position="251"/>
        <end position="308"/>
    </location>
</feature>
<keyword evidence="1" id="KW-0479">Metal-binding</keyword>
<accession>A0A7Y2H1V5</accession>
<evidence type="ECO:0000259" key="5">
    <source>
        <dbReference type="Pfam" id="PF13860"/>
    </source>
</evidence>
<feature type="domain" description="Blue (type 1) copper" evidence="4">
    <location>
        <begin position="142"/>
        <end position="222"/>
    </location>
</feature>
<dbReference type="Pfam" id="PF00127">
    <property type="entry name" value="Copper-bind"/>
    <property type="match status" value="2"/>
</dbReference>
<dbReference type="InterPro" id="IPR008972">
    <property type="entry name" value="Cupredoxin"/>
</dbReference>
<dbReference type="Pfam" id="PF13860">
    <property type="entry name" value="FlgD_ig"/>
    <property type="match status" value="1"/>
</dbReference>
<dbReference type="InterPro" id="IPR000923">
    <property type="entry name" value="BlueCu_1"/>
</dbReference>
<dbReference type="Gene3D" id="2.60.40.4070">
    <property type="match status" value="1"/>
</dbReference>
<evidence type="ECO:0000313" key="7">
    <source>
        <dbReference type="Proteomes" id="UP000547674"/>
    </source>
</evidence>
<name>A0A7Y2H1V5_UNCEI</name>
<gene>
    <name evidence="6" type="ORF">HKN21_06370</name>
</gene>
<dbReference type="PANTHER" id="PTHR36507">
    <property type="entry name" value="BLL1555 PROTEIN"/>
    <property type="match status" value="1"/>
</dbReference>
<dbReference type="GO" id="GO:0009055">
    <property type="term" value="F:electron transfer activity"/>
    <property type="evidence" value="ECO:0007669"/>
    <property type="project" value="InterPro"/>
</dbReference>
<dbReference type="EMBL" id="JABDJR010000240">
    <property type="protein sequence ID" value="NNF06366.1"/>
    <property type="molecule type" value="Genomic_DNA"/>
</dbReference>
<dbReference type="InterPro" id="IPR025965">
    <property type="entry name" value="FlgD/Vpr_Ig-like"/>
</dbReference>
<sequence length="336" mass="35898">MAANSPCFSMLRFLALVITLSFAGMFVASSPASAATHIVSVNNFNFAPKDIVIQQGDTVRWEWNAGVHTVTNGATPSDGGAGTLFDAPISSGDPVFEYIFTTVGLVPYHCAPHWFVGMTGTVDVQPAAPTNARFTVLVRNNEFDPRELSIASGDTVDWVWESGFHTTTSGIGSASGLNAGALWDAPIDSGNLIFTYVFTAADIYPYFCRPHESVDMRGTIFVDAGTLGTPGDGGRVAGFEMQPPFPNPTGGASTITFSLETADDVSLDVFDISGRKVRTLTEGRRGSGSHVVRWNGTNERGQRVGSGVFFARLKVGEGETVQKIFRMEVGGHAHHH</sequence>
<dbReference type="Gene3D" id="2.60.40.420">
    <property type="entry name" value="Cupredoxins - blue copper proteins"/>
    <property type="match status" value="2"/>
</dbReference>
<evidence type="ECO:0000256" key="1">
    <source>
        <dbReference type="ARBA" id="ARBA00022723"/>
    </source>
</evidence>
<feature type="domain" description="Blue (type 1) copper" evidence="4">
    <location>
        <begin position="40"/>
        <end position="125"/>
    </location>
</feature>
<dbReference type="InterPro" id="IPR026444">
    <property type="entry name" value="Secre_tail"/>
</dbReference>
<feature type="chain" id="PRO_5031332744" evidence="3">
    <location>
        <begin position="35"/>
        <end position="336"/>
    </location>
</feature>
<reference evidence="6 7" key="1">
    <citation type="submission" date="2020-03" db="EMBL/GenBank/DDBJ databases">
        <title>Metabolic flexibility allows generalist bacteria to become dominant in a frequently disturbed ecosystem.</title>
        <authorList>
            <person name="Chen Y.-J."/>
            <person name="Leung P.M."/>
            <person name="Bay S.K."/>
            <person name="Hugenholtz P."/>
            <person name="Kessler A.J."/>
            <person name="Shelley G."/>
            <person name="Waite D.W."/>
            <person name="Cook P.L."/>
            <person name="Greening C."/>
        </authorList>
    </citation>
    <scope>NUCLEOTIDE SEQUENCE [LARGE SCALE GENOMIC DNA]</scope>
    <source>
        <strain evidence="6">SS_bin_28</strain>
    </source>
</reference>
<evidence type="ECO:0000256" key="2">
    <source>
        <dbReference type="ARBA" id="ARBA00023008"/>
    </source>
</evidence>
<keyword evidence="3" id="KW-0732">Signal</keyword>
<dbReference type="NCBIfam" id="TIGR04183">
    <property type="entry name" value="Por_Secre_tail"/>
    <property type="match status" value="1"/>
</dbReference>
<proteinExistence type="predicted"/>
<keyword evidence="2" id="KW-0186">Copper</keyword>
<evidence type="ECO:0000313" key="6">
    <source>
        <dbReference type="EMBL" id="NNF06366.1"/>
    </source>
</evidence>
<feature type="signal peptide" evidence="3">
    <location>
        <begin position="1"/>
        <end position="34"/>
    </location>
</feature>